<dbReference type="InterPro" id="IPR001675">
    <property type="entry name" value="Glyco_trans_29"/>
</dbReference>
<keyword evidence="5 14" id="KW-0812">Transmembrane</keyword>
<keyword evidence="11" id="KW-0325">Glycoprotein</keyword>
<keyword evidence="8" id="KW-0333">Golgi apparatus</keyword>
<reference evidence="15" key="1">
    <citation type="journal article" date="2020" name="Nat. Ecol. Evol.">
        <title>Deeply conserved synteny resolves early events in vertebrate evolution.</title>
        <authorList>
            <person name="Simakov O."/>
            <person name="Marletaz F."/>
            <person name="Yue J.X."/>
            <person name="O'Connell B."/>
            <person name="Jenkins J."/>
            <person name="Brandt A."/>
            <person name="Calef R."/>
            <person name="Tung C.H."/>
            <person name="Huang T.K."/>
            <person name="Schmutz J."/>
            <person name="Satoh N."/>
            <person name="Yu J.K."/>
            <person name="Putnam N.H."/>
            <person name="Green R.E."/>
            <person name="Rokhsar D.S."/>
        </authorList>
    </citation>
    <scope>NUCLEOTIDE SEQUENCE [LARGE SCALE GENOMIC DNA]</scope>
    <source>
        <strain evidence="15">S238N-H82</strain>
    </source>
</reference>
<evidence type="ECO:0000256" key="8">
    <source>
        <dbReference type="ARBA" id="ARBA00023034"/>
    </source>
</evidence>
<accession>A0A9J7NAI5</accession>
<dbReference type="Gene3D" id="3.90.1480.20">
    <property type="entry name" value="Glycosyl transferase family 29"/>
    <property type="match status" value="1"/>
</dbReference>
<evidence type="ECO:0000256" key="1">
    <source>
        <dbReference type="ARBA" id="ARBA00004447"/>
    </source>
</evidence>
<comment type="similarity">
    <text evidence="2">Belongs to the glycosyltransferase 29 family.</text>
</comment>
<dbReference type="Proteomes" id="UP000001554">
    <property type="component" value="Chromosome 13"/>
</dbReference>
<feature type="transmembrane region" description="Helical" evidence="14">
    <location>
        <begin position="6"/>
        <end position="23"/>
    </location>
</feature>
<dbReference type="KEGG" id="bfo:118429120"/>
<evidence type="ECO:0000256" key="14">
    <source>
        <dbReference type="SAM" id="Phobius"/>
    </source>
</evidence>
<reference evidence="16" key="2">
    <citation type="submission" date="2025-08" db="UniProtKB">
        <authorList>
            <consortium name="RefSeq"/>
        </authorList>
    </citation>
    <scope>IDENTIFICATION</scope>
    <source>
        <strain evidence="16">S238N-H82</strain>
        <tissue evidence="16">Testes</tissue>
    </source>
</reference>
<dbReference type="OrthoDB" id="10006453at2759"/>
<dbReference type="RefSeq" id="XP_035695401.1">
    <property type="nucleotide sequence ID" value="XM_035839508.1"/>
</dbReference>
<evidence type="ECO:0000256" key="2">
    <source>
        <dbReference type="ARBA" id="ARBA00006003"/>
    </source>
</evidence>
<dbReference type="EC" id="2.4.3.1" evidence="13"/>
<keyword evidence="6" id="KW-0735">Signal-anchor</keyword>
<dbReference type="PANTHER" id="PTHR46059:SF1">
    <property type="entry name" value="BETA-GALACTOSIDE ALPHA-2,6-SIALYLTRANSFERASE"/>
    <property type="match status" value="1"/>
</dbReference>
<organism evidence="15 16">
    <name type="scientific">Branchiostoma floridae</name>
    <name type="common">Florida lancelet</name>
    <name type="synonym">Amphioxus</name>
    <dbReference type="NCBI Taxonomy" id="7739"/>
    <lineage>
        <taxon>Eukaryota</taxon>
        <taxon>Metazoa</taxon>
        <taxon>Chordata</taxon>
        <taxon>Cephalochordata</taxon>
        <taxon>Leptocardii</taxon>
        <taxon>Amphioxiformes</taxon>
        <taxon>Branchiostomatidae</taxon>
        <taxon>Branchiostoma</taxon>
    </lineage>
</organism>
<dbReference type="GO" id="GO:0003835">
    <property type="term" value="F:beta-galactoside alpha-2,6-sialyltransferase activity"/>
    <property type="evidence" value="ECO:0000318"/>
    <property type="project" value="GO_Central"/>
</dbReference>
<dbReference type="OMA" id="HSYNTER"/>
<keyword evidence="4" id="KW-0808">Transferase</keyword>
<keyword evidence="3" id="KW-0328">Glycosyltransferase</keyword>
<keyword evidence="10" id="KW-1015">Disulfide bond</keyword>
<dbReference type="FunFam" id="3.90.1480.20:FF:000020">
    <property type="entry name" value="Uncharacterized protein"/>
    <property type="match status" value="1"/>
</dbReference>
<evidence type="ECO:0000256" key="10">
    <source>
        <dbReference type="ARBA" id="ARBA00023157"/>
    </source>
</evidence>
<evidence type="ECO:0000256" key="5">
    <source>
        <dbReference type="ARBA" id="ARBA00022692"/>
    </source>
</evidence>
<evidence type="ECO:0000256" key="6">
    <source>
        <dbReference type="ARBA" id="ARBA00022968"/>
    </source>
</evidence>
<evidence type="ECO:0000256" key="9">
    <source>
        <dbReference type="ARBA" id="ARBA00023136"/>
    </source>
</evidence>
<evidence type="ECO:0000313" key="16">
    <source>
        <dbReference type="RefSeq" id="XP_035695401.1"/>
    </source>
</evidence>
<dbReference type="CDD" id="cd23968">
    <property type="entry name" value="GT29_ST6GAL1_2"/>
    <property type="match status" value="1"/>
</dbReference>
<comment type="catalytic activity">
    <reaction evidence="12">
        <text>a beta-D-galactoside + CMP-N-acetyl-beta-neuraminate = an N-acetyl-alpha-neuraminyl-(2-&gt;6)-beta-D-galactosyl derivative + CMP + H(+)</text>
        <dbReference type="Rhea" id="RHEA:52104"/>
        <dbReference type="ChEBI" id="CHEBI:15378"/>
        <dbReference type="ChEBI" id="CHEBI:28034"/>
        <dbReference type="ChEBI" id="CHEBI:57812"/>
        <dbReference type="ChEBI" id="CHEBI:60377"/>
        <dbReference type="ChEBI" id="CHEBI:136398"/>
        <dbReference type="EC" id="2.4.3.1"/>
    </reaction>
</comment>
<dbReference type="GO" id="GO:0032580">
    <property type="term" value="C:Golgi cisterna membrane"/>
    <property type="evidence" value="ECO:0007669"/>
    <property type="project" value="UniProtKB-SubCell"/>
</dbReference>
<evidence type="ECO:0000256" key="12">
    <source>
        <dbReference type="ARBA" id="ARBA00034249"/>
    </source>
</evidence>
<dbReference type="GO" id="GO:0005794">
    <property type="term" value="C:Golgi apparatus"/>
    <property type="evidence" value="ECO:0000318"/>
    <property type="project" value="GO_Central"/>
</dbReference>
<dbReference type="PANTHER" id="PTHR46059">
    <property type="entry name" value="BETA-GALACTOSIDE ALPHA-2,6-SIALYLTRANSFERASE"/>
    <property type="match status" value="1"/>
</dbReference>
<dbReference type="GeneID" id="118429120"/>
<evidence type="ECO:0000256" key="3">
    <source>
        <dbReference type="ARBA" id="ARBA00022676"/>
    </source>
</evidence>
<evidence type="ECO:0000256" key="4">
    <source>
        <dbReference type="ARBA" id="ARBA00022679"/>
    </source>
</evidence>
<comment type="subcellular location">
    <subcellularLocation>
        <location evidence="1">Golgi apparatus</location>
        <location evidence="1">Golgi stack membrane</location>
        <topology evidence="1">Single-pass type II membrane protein</topology>
    </subcellularLocation>
</comment>
<evidence type="ECO:0000256" key="7">
    <source>
        <dbReference type="ARBA" id="ARBA00022989"/>
    </source>
</evidence>
<gene>
    <name evidence="16" type="primary">LOC118429120</name>
</gene>
<proteinExistence type="inferred from homology"/>
<keyword evidence="7 14" id="KW-1133">Transmembrane helix</keyword>
<dbReference type="InterPro" id="IPR038578">
    <property type="entry name" value="GT29-like_sf"/>
</dbReference>
<dbReference type="AlphaFoldDB" id="A0A9J7NAI5"/>
<protein>
    <recommendedName>
        <fullName evidence="13">beta-galactoside alpha-(2,6)-sialyltransferase</fullName>
        <ecNumber evidence="13">2.4.3.1</ecNumber>
    </recommendedName>
</protein>
<sequence>MDKKGLFLFILVSCTCIAIYALLGRVSLTVVMTTAEKSKPGMHFVYLGTGETEGATDDTRATLSCRLKNKVPFSTITRTLEAFQGRPAVRNVFPKQSLENMVHYNSCAVVSSSHAMKFHKYGTKIDAHDAVLRFNCAPTKNYTVNVGRRTDLRLINTVIPYSNCQREFWDKRIKMFNNEIVVVRNYLNVRVNKNNKLDLRLDAHHSFENYIRYRRRFPNRAMHFFQRPNFGWDIKNELKHFCNGMTNCKTTEFEKSPSTGAHGVVMMLHLCDWVYTYEFIPSAVDRNTTLAHYFDEDLKFTGRYHSYNTERDYWRVLTVTPLEEVEKTGVAVFRGLSQYNCT</sequence>
<evidence type="ECO:0000256" key="13">
    <source>
        <dbReference type="ARBA" id="ARBA00034329"/>
    </source>
</evidence>
<dbReference type="Pfam" id="PF00777">
    <property type="entry name" value="Glyco_transf_29"/>
    <property type="match status" value="1"/>
</dbReference>
<evidence type="ECO:0000313" key="15">
    <source>
        <dbReference type="Proteomes" id="UP000001554"/>
    </source>
</evidence>
<keyword evidence="15" id="KW-1185">Reference proteome</keyword>
<keyword evidence="9 14" id="KW-0472">Membrane</keyword>
<evidence type="ECO:0000256" key="11">
    <source>
        <dbReference type="ARBA" id="ARBA00023180"/>
    </source>
</evidence>
<name>A0A9J7NAI5_BRAFL</name>
<dbReference type="GO" id="GO:0097503">
    <property type="term" value="P:sialylation"/>
    <property type="evidence" value="ECO:0000318"/>
    <property type="project" value="GO_Central"/>
</dbReference>